<gene>
    <name evidence="1" type="ORF">S06H3_19653</name>
</gene>
<reference evidence="1" key="1">
    <citation type="journal article" date="2014" name="Front. Microbiol.">
        <title>High frequency of phylogenetically diverse reductive dehalogenase-homologous genes in deep subseafloor sedimentary metagenomes.</title>
        <authorList>
            <person name="Kawai M."/>
            <person name="Futagami T."/>
            <person name="Toyoda A."/>
            <person name="Takaki Y."/>
            <person name="Nishi S."/>
            <person name="Hori S."/>
            <person name="Arai W."/>
            <person name="Tsubouchi T."/>
            <person name="Morono Y."/>
            <person name="Uchiyama I."/>
            <person name="Ito T."/>
            <person name="Fujiyama A."/>
            <person name="Inagaki F."/>
            <person name="Takami H."/>
        </authorList>
    </citation>
    <scope>NUCLEOTIDE SEQUENCE</scope>
    <source>
        <strain evidence="1">Expedition CK06-06</strain>
    </source>
</reference>
<comment type="caution">
    <text evidence="1">The sequence shown here is derived from an EMBL/GenBank/DDBJ whole genome shotgun (WGS) entry which is preliminary data.</text>
</comment>
<sequence length="39" mass="4200">MVPGAITVQVIIYVEKEQFTTGDVQEVLAITLLAPIVSL</sequence>
<dbReference type="EMBL" id="BARV01010082">
    <property type="protein sequence ID" value="GAI07783.1"/>
    <property type="molecule type" value="Genomic_DNA"/>
</dbReference>
<accession>X1KM83</accession>
<name>X1KM83_9ZZZZ</name>
<organism evidence="1">
    <name type="scientific">marine sediment metagenome</name>
    <dbReference type="NCBI Taxonomy" id="412755"/>
    <lineage>
        <taxon>unclassified sequences</taxon>
        <taxon>metagenomes</taxon>
        <taxon>ecological metagenomes</taxon>
    </lineage>
</organism>
<protein>
    <submittedName>
        <fullName evidence="1">Uncharacterized protein</fullName>
    </submittedName>
</protein>
<proteinExistence type="predicted"/>
<dbReference type="AlphaFoldDB" id="X1KM83"/>
<evidence type="ECO:0000313" key="1">
    <source>
        <dbReference type="EMBL" id="GAI07783.1"/>
    </source>
</evidence>